<evidence type="ECO:0000313" key="2">
    <source>
        <dbReference type="EMBL" id="KAJ8960528.1"/>
    </source>
</evidence>
<proteinExistence type="predicted"/>
<accession>A0AAV8ZAD0</accession>
<sequence>MHFQESVGKIEMGGLQIMRKVLVMSSLEFHGHHRKEHVLNFKNMFLSNFSVANSISYEALKSDAPGVAFSAETAPSIPFKTNRCGTHFYSCLFDLSYEVCKLSNETGNIAPDLATLRIRDLEGRECCVAETVRKLRTIFGRNEAPSATSVRKFLKKVRETGMLMDNRSHPRARPVRTAARIAVVAQQLKHEKVEVMIAT</sequence>
<name>A0AAV8ZAD0_9CUCU</name>
<dbReference type="Pfam" id="PF16087">
    <property type="entry name" value="DUF4817"/>
    <property type="match status" value="1"/>
</dbReference>
<reference evidence="2" key="1">
    <citation type="journal article" date="2023" name="Insect Mol. Biol.">
        <title>Genome sequencing provides insights into the evolution of gene families encoding plant cell wall-degrading enzymes in longhorned beetles.</title>
        <authorList>
            <person name="Shin N.R."/>
            <person name="Okamura Y."/>
            <person name="Kirsch R."/>
            <person name="Pauchet Y."/>
        </authorList>
    </citation>
    <scope>NUCLEOTIDE SEQUENCE</scope>
    <source>
        <strain evidence="2">AMC_N1</strain>
    </source>
</reference>
<dbReference type="AlphaFoldDB" id="A0AAV8ZAD0"/>
<dbReference type="Proteomes" id="UP001162162">
    <property type="component" value="Unassembled WGS sequence"/>
</dbReference>
<evidence type="ECO:0000259" key="1">
    <source>
        <dbReference type="Pfam" id="PF16087"/>
    </source>
</evidence>
<evidence type="ECO:0000313" key="3">
    <source>
        <dbReference type="Proteomes" id="UP001162162"/>
    </source>
</evidence>
<dbReference type="EMBL" id="JAPWTK010000008">
    <property type="protein sequence ID" value="KAJ8960528.1"/>
    <property type="molecule type" value="Genomic_DNA"/>
</dbReference>
<keyword evidence="3" id="KW-1185">Reference proteome</keyword>
<comment type="caution">
    <text evidence="2">The sequence shown here is derived from an EMBL/GenBank/DDBJ whole genome shotgun (WGS) entry which is preliminary data.</text>
</comment>
<dbReference type="InterPro" id="IPR032135">
    <property type="entry name" value="DUF4817"/>
</dbReference>
<protein>
    <recommendedName>
        <fullName evidence="1">DUF4817 domain-containing protein</fullName>
    </recommendedName>
</protein>
<gene>
    <name evidence="2" type="ORF">NQ318_013816</name>
</gene>
<organism evidence="2 3">
    <name type="scientific">Aromia moschata</name>
    <dbReference type="NCBI Taxonomy" id="1265417"/>
    <lineage>
        <taxon>Eukaryota</taxon>
        <taxon>Metazoa</taxon>
        <taxon>Ecdysozoa</taxon>
        <taxon>Arthropoda</taxon>
        <taxon>Hexapoda</taxon>
        <taxon>Insecta</taxon>
        <taxon>Pterygota</taxon>
        <taxon>Neoptera</taxon>
        <taxon>Endopterygota</taxon>
        <taxon>Coleoptera</taxon>
        <taxon>Polyphaga</taxon>
        <taxon>Cucujiformia</taxon>
        <taxon>Chrysomeloidea</taxon>
        <taxon>Cerambycidae</taxon>
        <taxon>Cerambycinae</taxon>
        <taxon>Callichromatini</taxon>
        <taxon>Aromia</taxon>
    </lineage>
</organism>
<feature type="domain" description="DUF4817" evidence="1">
    <location>
        <begin position="125"/>
        <end position="163"/>
    </location>
</feature>